<evidence type="ECO:0000256" key="1">
    <source>
        <dbReference type="ARBA" id="ARBA00001942"/>
    </source>
</evidence>
<dbReference type="GO" id="GO:0030288">
    <property type="term" value="C:outer membrane-bounded periplasmic space"/>
    <property type="evidence" value="ECO:0007669"/>
    <property type="project" value="TreeGrafter"/>
</dbReference>
<dbReference type="InterPro" id="IPR019546">
    <property type="entry name" value="TAT_signal_bac_arc"/>
</dbReference>
<sequence>MVSIQSKNISRRGFLGASAAVAASAALLSATGCSAEASLDAADKHELPVDPAEGGEWVAAACWHNCGGRCMNKVMVKDGAVVRQKTDDTHEDSPDYPQQRGCVRGKAQQQQCFGADRLKYPMKRKSWSPENPNGELRGKDEWERISWDEAIDYIADQFKTIKEKYGNQAFLIGSYGSRYAFSPLLAYGGHTSVADSTSHGAYLLNTADTIGIPKTDAGVCNDRTDMLNAETIVFYASNPAWSAAGTPSYHYIRAKEAGVKFITVDPIYTASAQILDAYWIPVRTGTDTAFMLGVASEMLRLDKEEGNVVDWDFLDKCTVGFDADHKPADLKEDVNFLDYLNGVYDGEPKTAEWASKICGVPVEKITYFAREIGKEHDVWMLHNFAAARCNGSENVPQLFMTLSAMGGHYGKPGNCSANNYHANAGNGGPALVKAGSSGLPSLKNPIEGVIPGPQVWEACFTGKYRNVGDWYSGKGAQAGVDETCDIHCIIHDENAYLQTGPNMKRGIEAHRKMDFVLSKAQFLTTQALYSDIVLPVTTQWEVPGGLASSNREFLFCFSQVTEPLYEAKTDAQINTLIMEALGLDPSTVYPISEKQAFFNQIAGATVIKEDGSGKYEPLVTITDADLKEWGVSGKPQTGRVGLKEFIDNGGYQVERKLGDAYSSFIGYADYIKDPAANPLKTKSGKLEITCQAKADLFNSIGLIDQEYQPYPEYLVPTVGYETTFKDGKIDGEAGEYPYLMFNPHYFRRSHSVFNNCPWLREAWANPVFLNASDAEAKGIADGDTVRVWTKYGEVLRKACCMENMRPGEVGIPHGAWVRVDEETGIDHGGADNYLIGNDISGGGLTSYNNNNCNFEKYEGTPLEDDCDTDKRIIELG</sequence>
<comment type="cofactor">
    <cofactor evidence="1">
        <name>Mo-bis(molybdopterin guanine dinucleotide)</name>
        <dbReference type="ChEBI" id="CHEBI:60539"/>
    </cofactor>
</comment>
<dbReference type="EMBL" id="PPTS01000005">
    <property type="protein sequence ID" value="RDB64949.1"/>
    <property type="molecule type" value="Genomic_DNA"/>
</dbReference>
<feature type="domain" description="Molybdopterin dinucleotide-binding" evidence="9">
    <location>
        <begin position="740"/>
        <end position="838"/>
    </location>
</feature>
<keyword evidence="6" id="KW-0560">Oxidoreductase</keyword>
<reference evidence="10 11" key="1">
    <citation type="journal article" date="2018" name="Elife">
        <title>Discovery and characterization of a prevalent human gut bacterial enzyme sufficient for the inactivation of a family of plant toxins.</title>
        <authorList>
            <person name="Koppel N."/>
            <person name="Bisanz J.E."/>
            <person name="Pandelia M.E."/>
            <person name="Turnbaugh P.J."/>
            <person name="Balskus E.P."/>
        </authorList>
    </citation>
    <scope>NUCLEOTIDE SEQUENCE [LARGE SCALE GENOMIC DNA]</scope>
    <source>
        <strain evidence="10 11">3C</strain>
    </source>
</reference>
<dbReference type="InterPro" id="IPR006657">
    <property type="entry name" value="MoPterin_dinucl-bd_dom"/>
</dbReference>
<dbReference type="InterPro" id="IPR050612">
    <property type="entry name" value="Prok_Mopterin_Oxidored"/>
</dbReference>
<dbReference type="Gene3D" id="3.40.228.10">
    <property type="entry name" value="Dimethylsulfoxide Reductase, domain 2"/>
    <property type="match status" value="1"/>
</dbReference>
<dbReference type="GO" id="GO:0009055">
    <property type="term" value="F:electron transfer activity"/>
    <property type="evidence" value="ECO:0007669"/>
    <property type="project" value="TreeGrafter"/>
</dbReference>
<feature type="signal peptide" evidence="7">
    <location>
        <begin position="1"/>
        <end position="35"/>
    </location>
</feature>
<organism evidence="10 11">
    <name type="scientific">Gordonibacter pamelaeae</name>
    <dbReference type="NCBI Taxonomy" id="471189"/>
    <lineage>
        <taxon>Bacteria</taxon>
        <taxon>Bacillati</taxon>
        <taxon>Actinomycetota</taxon>
        <taxon>Coriobacteriia</taxon>
        <taxon>Eggerthellales</taxon>
        <taxon>Eggerthellaceae</taxon>
        <taxon>Gordonibacter</taxon>
    </lineage>
</organism>
<proteinExistence type="inferred from homology"/>
<dbReference type="GO" id="GO:0030151">
    <property type="term" value="F:molybdenum ion binding"/>
    <property type="evidence" value="ECO:0007669"/>
    <property type="project" value="TreeGrafter"/>
</dbReference>
<evidence type="ECO:0000256" key="4">
    <source>
        <dbReference type="ARBA" id="ARBA00022723"/>
    </source>
</evidence>
<gene>
    <name evidence="10" type="ORF">C1877_09545</name>
</gene>
<dbReference type="Gene3D" id="2.20.25.90">
    <property type="entry name" value="ADC-like domains"/>
    <property type="match status" value="1"/>
</dbReference>
<comment type="caution">
    <text evidence="10">The sequence shown here is derived from an EMBL/GenBank/DDBJ whole genome shotgun (WGS) entry which is preliminary data.</text>
</comment>
<keyword evidence="4" id="KW-0479">Metal-binding</keyword>
<evidence type="ECO:0000256" key="2">
    <source>
        <dbReference type="ARBA" id="ARBA00010312"/>
    </source>
</evidence>
<accession>A0A369M234</accession>
<dbReference type="GO" id="GO:0043546">
    <property type="term" value="F:molybdopterin cofactor binding"/>
    <property type="evidence" value="ECO:0007669"/>
    <property type="project" value="InterPro"/>
</dbReference>
<feature type="domain" description="Molybdopterin oxidoreductase" evidence="8">
    <location>
        <begin position="117"/>
        <end position="574"/>
    </location>
</feature>
<evidence type="ECO:0000313" key="10">
    <source>
        <dbReference type="EMBL" id="RDB64949.1"/>
    </source>
</evidence>
<evidence type="ECO:0000313" key="11">
    <source>
        <dbReference type="Proteomes" id="UP000254000"/>
    </source>
</evidence>
<dbReference type="PROSITE" id="PS51318">
    <property type="entry name" value="TAT"/>
    <property type="match status" value="1"/>
</dbReference>
<dbReference type="NCBIfam" id="TIGR01409">
    <property type="entry name" value="TAT_signal_seq"/>
    <property type="match status" value="1"/>
</dbReference>
<keyword evidence="5 7" id="KW-0732">Signal</keyword>
<dbReference type="Gene3D" id="2.40.40.20">
    <property type="match status" value="1"/>
</dbReference>
<dbReference type="Pfam" id="PF01568">
    <property type="entry name" value="Molydop_binding"/>
    <property type="match status" value="1"/>
</dbReference>
<dbReference type="SUPFAM" id="SSF53706">
    <property type="entry name" value="Formate dehydrogenase/DMSO reductase, domains 1-3"/>
    <property type="match status" value="1"/>
</dbReference>
<dbReference type="Proteomes" id="UP000254000">
    <property type="component" value="Unassembled WGS sequence"/>
</dbReference>
<dbReference type="GO" id="GO:0009061">
    <property type="term" value="P:anaerobic respiration"/>
    <property type="evidence" value="ECO:0007669"/>
    <property type="project" value="TreeGrafter"/>
</dbReference>
<evidence type="ECO:0000259" key="9">
    <source>
        <dbReference type="Pfam" id="PF01568"/>
    </source>
</evidence>
<keyword evidence="3" id="KW-0500">Molybdenum</keyword>
<evidence type="ECO:0000256" key="3">
    <source>
        <dbReference type="ARBA" id="ARBA00022505"/>
    </source>
</evidence>
<dbReference type="Pfam" id="PF00384">
    <property type="entry name" value="Molybdopterin"/>
    <property type="match status" value="1"/>
</dbReference>
<evidence type="ECO:0000259" key="8">
    <source>
        <dbReference type="Pfam" id="PF00384"/>
    </source>
</evidence>
<name>A0A369M234_9ACTN</name>
<dbReference type="InterPro" id="IPR006311">
    <property type="entry name" value="TAT_signal"/>
</dbReference>
<dbReference type="PROSITE" id="PS51257">
    <property type="entry name" value="PROKAR_LIPOPROTEIN"/>
    <property type="match status" value="1"/>
</dbReference>
<dbReference type="InterPro" id="IPR009010">
    <property type="entry name" value="Asp_de-COase-like_dom_sf"/>
</dbReference>
<dbReference type="AlphaFoldDB" id="A0A369M234"/>
<feature type="chain" id="PRO_5039253887" evidence="7">
    <location>
        <begin position="36"/>
        <end position="876"/>
    </location>
</feature>
<evidence type="ECO:0000256" key="7">
    <source>
        <dbReference type="SAM" id="SignalP"/>
    </source>
</evidence>
<dbReference type="SUPFAM" id="SSF50692">
    <property type="entry name" value="ADC-like"/>
    <property type="match status" value="1"/>
</dbReference>
<evidence type="ECO:0000256" key="6">
    <source>
        <dbReference type="ARBA" id="ARBA00023002"/>
    </source>
</evidence>
<dbReference type="GO" id="GO:0016491">
    <property type="term" value="F:oxidoreductase activity"/>
    <property type="evidence" value="ECO:0007669"/>
    <property type="project" value="UniProtKB-KW"/>
</dbReference>
<dbReference type="PANTHER" id="PTHR43742">
    <property type="entry name" value="TRIMETHYLAMINE-N-OXIDE REDUCTASE"/>
    <property type="match status" value="1"/>
</dbReference>
<evidence type="ECO:0000256" key="5">
    <source>
        <dbReference type="ARBA" id="ARBA00022729"/>
    </source>
</evidence>
<dbReference type="Gene3D" id="3.40.50.740">
    <property type="match status" value="2"/>
</dbReference>
<dbReference type="OrthoDB" id="9815647at2"/>
<comment type="similarity">
    <text evidence="2">Belongs to the prokaryotic molybdopterin-containing oxidoreductase family.</text>
</comment>
<dbReference type="InterPro" id="IPR006656">
    <property type="entry name" value="Mopterin_OxRdtase"/>
</dbReference>
<protein>
    <submittedName>
        <fullName evidence="10">Dimethyl sulfoxide reductase subunit A</fullName>
    </submittedName>
</protein>
<keyword evidence="11" id="KW-1185">Reference proteome</keyword>
<dbReference type="PANTHER" id="PTHR43742:SF10">
    <property type="entry name" value="TRIMETHYLAMINE-N-OXIDE REDUCTASE 2"/>
    <property type="match status" value="1"/>
</dbReference>